<comment type="caution">
    <text evidence="1">The sequence shown here is derived from an EMBL/GenBank/DDBJ whole genome shotgun (WGS) entry which is preliminary data.</text>
</comment>
<sequence length="187" mass="19566">MTVLSGGFADPATEAAQSFRAILEAVARPGRIFDVTGVTPPAPLSVAAGIVLATLADHETPVFLAGHCDSPEIRAWISFHCGAPFAPAEEAAFALGTWADLQPVTRFRAGEPAYPDRSATLIVERETLAPRGCRLSGPGIPGEAHLNLPEAAAFQANHARFPLGFDVIFTAGAQLAALPRSTRTEAL</sequence>
<organism evidence="1 2">
    <name type="scientific">Falsigemmobacter intermedius</name>
    <dbReference type="NCBI Taxonomy" id="1553448"/>
    <lineage>
        <taxon>Bacteria</taxon>
        <taxon>Pseudomonadati</taxon>
        <taxon>Pseudomonadota</taxon>
        <taxon>Alphaproteobacteria</taxon>
        <taxon>Rhodobacterales</taxon>
        <taxon>Paracoccaceae</taxon>
        <taxon>Falsigemmobacter</taxon>
    </lineage>
</organism>
<dbReference type="GO" id="GO:0019634">
    <property type="term" value="P:organic phosphonate metabolic process"/>
    <property type="evidence" value="ECO:0007669"/>
    <property type="project" value="InterPro"/>
</dbReference>
<dbReference type="Proteomes" id="UP000287168">
    <property type="component" value="Unassembled WGS sequence"/>
</dbReference>
<dbReference type="InterPro" id="IPR008772">
    <property type="entry name" value="Phosphonate_metab_PhnH"/>
</dbReference>
<evidence type="ECO:0000313" key="2">
    <source>
        <dbReference type="Proteomes" id="UP000287168"/>
    </source>
</evidence>
<dbReference type="RefSeq" id="WP_128486941.1">
    <property type="nucleotide sequence ID" value="NZ_JBHLXB010000008.1"/>
</dbReference>
<dbReference type="GO" id="GO:0016829">
    <property type="term" value="F:lyase activity"/>
    <property type="evidence" value="ECO:0007669"/>
    <property type="project" value="UniProtKB-KW"/>
</dbReference>
<proteinExistence type="predicted"/>
<dbReference type="Gene3D" id="3.40.50.11310">
    <property type="entry name" value="Bacterial phosphonate metabolism protein PhnH"/>
    <property type="match status" value="1"/>
</dbReference>
<evidence type="ECO:0000313" key="1">
    <source>
        <dbReference type="EMBL" id="RWY43606.1"/>
    </source>
</evidence>
<accession>A0A3S3V102</accession>
<dbReference type="Pfam" id="PF05845">
    <property type="entry name" value="PhnH"/>
    <property type="match status" value="1"/>
</dbReference>
<dbReference type="InterPro" id="IPR038058">
    <property type="entry name" value="PhnH-like_sp"/>
</dbReference>
<dbReference type="PIRSF" id="PIRSF020680">
    <property type="entry name" value="PhnH"/>
    <property type="match status" value="1"/>
</dbReference>
<dbReference type="SUPFAM" id="SSF159709">
    <property type="entry name" value="PhnH-like"/>
    <property type="match status" value="1"/>
</dbReference>
<keyword evidence="1" id="KW-0456">Lyase</keyword>
<gene>
    <name evidence="1" type="primary">phnH</name>
    <name evidence="1" type="ORF">EP867_04160</name>
</gene>
<keyword evidence="2" id="KW-1185">Reference proteome</keyword>
<dbReference type="AlphaFoldDB" id="A0A3S3V102"/>
<protein>
    <submittedName>
        <fullName evidence="1">Phosphonate C-P lyase system protein PhnH</fullName>
    </submittedName>
</protein>
<name>A0A3S3V102_9RHOB</name>
<dbReference type="NCBIfam" id="TIGR03292">
    <property type="entry name" value="PhnH_redo"/>
    <property type="match status" value="1"/>
</dbReference>
<dbReference type="EMBL" id="SBLC01000004">
    <property type="protein sequence ID" value="RWY43606.1"/>
    <property type="molecule type" value="Genomic_DNA"/>
</dbReference>
<dbReference type="OrthoDB" id="9814509at2"/>
<reference evidence="1 2" key="1">
    <citation type="journal article" date="2015" name="Int. J. Syst. Evol. Microbiol.">
        <title>Gemmobacter intermedius sp. nov., isolated from a white stork (Ciconia ciconia).</title>
        <authorList>
            <person name="Kampfer P."/>
            <person name="Jerzak L."/>
            <person name="Wilharm G."/>
            <person name="Golke J."/>
            <person name="Busse H.J."/>
            <person name="Glaeser S.P."/>
        </authorList>
    </citation>
    <scope>NUCLEOTIDE SEQUENCE [LARGE SCALE GENOMIC DNA]</scope>
    <source>
        <strain evidence="1 2">119/4</strain>
    </source>
</reference>